<dbReference type="InterPro" id="IPR023828">
    <property type="entry name" value="Peptidase_S8_Ser-AS"/>
</dbReference>
<evidence type="ECO:0000256" key="4">
    <source>
        <dbReference type="SAM" id="MobiDB-lite"/>
    </source>
</evidence>
<evidence type="ECO:0000256" key="2">
    <source>
        <dbReference type="ARBA" id="ARBA00022801"/>
    </source>
</evidence>
<dbReference type="InterPro" id="IPR015500">
    <property type="entry name" value="Peptidase_S8_subtilisin-rel"/>
</dbReference>
<keyword evidence="3" id="KW-0720">Serine protease</keyword>
<dbReference type="EMBL" id="KF900560">
    <property type="protein sequence ID" value="AIE99323.1"/>
    <property type="molecule type" value="Genomic_DNA"/>
</dbReference>
<evidence type="ECO:0000256" key="3">
    <source>
        <dbReference type="ARBA" id="ARBA00022825"/>
    </source>
</evidence>
<dbReference type="AlphaFoldDB" id="A0A075G6T7"/>
<evidence type="ECO:0000313" key="6">
    <source>
        <dbReference type="EMBL" id="AIE99323.1"/>
    </source>
</evidence>
<dbReference type="GO" id="GO:0004252">
    <property type="term" value="F:serine-type endopeptidase activity"/>
    <property type="evidence" value="ECO:0007669"/>
    <property type="project" value="InterPro"/>
</dbReference>
<dbReference type="Gene3D" id="3.40.50.200">
    <property type="entry name" value="Peptidase S8/S53 domain"/>
    <property type="match status" value="1"/>
</dbReference>
<feature type="region of interest" description="Disordered" evidence="4">
    <location>
        <begin position="208"/>
        <end position="248"/>
    </location>
</feature>
<feature type="compositionally biased region" description="Polar residues" evidence="4">
    <location>
        <begin position="210"/>
        <end position="222"/>
    </location>
</feature>
<dbReference type="SUPFAM" id="SSF52743">
    <property type="entry name" value="Subtilisin-like"/>
    <property type="match status" value="1"/>
</dbReference>
<dbReference type="InterPro" id="IPR000209">
    <property type="entry name" value="Peptidase_S8/S53_dom"/>
</dbReference>
<organism evidence="6">
    <name type="scientific">uncultured marine group II/III euryarchaeote KM3_109_A02</name>
    <dbReference type="NCBI Taxonomy" id="1457849"/>
    <lineage>
        <taxon>Archaea</taxon>
        <taxon>Methanobacteriati</taxon>
        <taxon>Methanobacteriota</taxon>
        <taxon>environmental samples</taxon>
    </lineage>
</organism>
<dbReference type="PRINTS" id="PR00723">
    <property type="entry name" value="SUBTILISIN"/>
</dbReference>
<evidence type="ECO:0000256" key="1">
    <source>
        <dbReference type="ARBA" id="ARBA00022670"/>
    </source>
</evidence>
<name>A0A075G6T7_9EURY</name>
<dbReference type="GO" id="GO:0006508">
    <property type="term" value="P:proteolysis"/>
    <property type="evidence" value="ECO:0007669"/>
    <property type="project" value="UniProtKB-KW"/>
</dbReference>
<sequence length="406" mass="43768">MRSTALVLSLLVIVTPLSGCLLWGDDEPPEMMPEEEEGFGAFSVVAPIDTGINVYHNHFRMNETYPQWLLDDLEVNKICDVTLVGTWQERYEADKETCWDNITSADIVWFRGTRIIGTTPDDNTDIPILDDPQDGHGTAVTGAVLNANPDAVIFFVEGFSDAAVLAAAHQPLVDIITTSFGPIGSIPVPGIEDATKVAVVQNKKIHTGAADNTPSPAVQDSTAGPPWSIGVSGYAEEGDDQKETMSGSYPDVAADWTQVLPNHDDIDGYHETSGTSFATPRTAGLLSKILMSLRSEFGDMSSGADPTTRGGLMVNGTNYSLTNDDLRDALNLSGWYPSFNTWDPLSGTTPISPIAPCTQVGWGVVNESNVLPIIEHLNSTSTMPSRPSDVVMCMEANQDIREAYWG</sequence>
<protein>
    <recommendedName>
        <fullName evidence="5">Peptidase S8/S53 domain-containing protein</fullName>
    </recommendedName>
</protein>
<dbReference type="CDD" id="cd00306">
    <property type="entry name" value="Peptidases_S8_S53"/>
    <property type="match status" value="1"/>
</dbReference>
<accession>A0A075G6T7</accession>
<keyword evidence="2" id="KW-0378">Hydrolase</keyword>
<keyword evidence="1" id="KW-0645">Protease</keyword>
<dbReference type="PROSITE" id="PS00138">
    <property type="entry name" value="SUBTILASE_SER"/>
    <property type="match status" value="1"/>
</dbReference>
<dbReference type="Pfam" id="PF00082">
    <property type="entry name" value="Peptidase_S8"/>
    <property type="match status" value="1"/>
</dbReference>
<reference evidence="6" key="1">
    <citation type="journal article" date="2014" name="Genome Biol. Evol.">
        <title>Pangenome evidence for extensive interdomain horizontal transfer affecting lineage core and shell genes in uncultured planktonic thaumarchaeota and euryarchaeota.</title>
        <authorList>
            <person name="Deschamps P."/>
            <person name="Zivanovic Y."/>
            <person name="Moreira D."/>
            <person name="Rodriguez-Valera F."/>
            <person name="Lopez-Garcia P."/>
        </authorList>
    </citation>
    <scope>NUCLEOTIDE SEQUENCE</scope>
</reference>
<proteinExistence type="predicted"/>
<dbReference type="InterPro" id="IPR036852">
    <property type="entry name" value="Peptidase_S8/S53_dom_sf"/>
</dbReference>
<feature type="domain" description="Peptidase S8/S53" evidence="5">
    <location>
        <begin position="44"/>
        <end position="290"/>
    </location>
</feature>
<evidence type="ECO:0000259" key="5">
    <source>
        <dbReference type="Pfam" id="PF00082"/>
    </source>
</evidence>